<feature type="domain" description="PIN" evidence="1">
    <location>
        <begin position="9"/>
        <end position="138"/>
    </location>
</feature>
<evidence type="ECO:0000259" key="1">
    <source>
        <dbReference type="Pfam" id="PF01850"/>
    </source>
</evidence>
<sequence>MTTAPEPLFIDTAAFFARFNERAAEHERATAVFDGIRSGDLRFDPLFTSRYVLSELATLMLRKVSHRAAVNALETIRKASSFNVLSVGGNAFDRSCEQFAEYDDQQISFVDHSSAVLAADCGIEHVFTFDRRDFRTLDFTVVPDDISGV</sequence>
<dbReference type="AlphaFoldDB" id="A0ABD5NYL2"/>
<comment type="caution">
    <text evidence="2">The sequence shown here is derived from an EMBL/GenBank/DDBJ whole genome shotgun (WGS) entry which is preliminary data.</text>
</comment>
<dbReference type="Gene3D" id="3.40.50.1010">
    <property type="entry name" value="5'-nuclease"/>
    <property type="match status" value="1"/>
</dbReference>
<reference evidence="2 3" key="1">
    <citation type="journal article" date="2014" name="Int. J. Syst. Evol. Microbiol.">
        <title>Complete genome sequence of Corynebacterium casei LMG S-19264T (=DSM 44701T), isolated from a smear-ripened cheese.</title>
        <authorList>
            <consortium name="US DOE Joint Genome Institute (JGI-PGF)"/>
            <person name="Walter F."/>
            <person name="Albersmeier A."/>
            <person name="Kalinowski J."/>
            <person name="Ruckert C."/>
        </authorList>
    </citation>
    <scope>NUCLEOTIDE SEQUENCE [LARGE SCALE GENOMIC DNA]</scope>
    <source>
        <strain evidence="2 3">IBRC-M 10912</strain>
    </source>
</reference>
<protein>
    <submittedName>
        <fullName evidence="2">Type II toxin-antitoxin system VapC family toxin</fullName>
    </submittedName>
</protein>
<dbReference type="InterPro" id="IPR002716">
    <property type="entry name" value="PIN_dom"/>
</dbReference>
<evidence type="ECO:0000313" key="2">
    <source>
        <dbReference type="EMBL" id="MFC4246901.1"/>
    </source>
</evidence>
<dbReference type="Pfam" id="PF01850">
    <property type="entry name" value="PIN"/>
    <property type="match status" value="1"/>
</dbReference>
<dbReference type="SUPFAM" id="SSF88723">
    <property type="entry name" value="PIN domain-like"/>
    <property type="match status" value="1"/>
</dbReference>
<gene>
    <name evidence="2" type="ORF">ACFOZ7_07800</name>
</gene>
<dbReference type="EMBL" id="JBHSDJ010000020">
    <property type="protein sequence ID" value="MFC4246901.1"/>
    <property type="molecule type" value="Genomic_DNA"/>
</dbReference>
<dbReference type="InterPro" id="IPR039018">
    <property type="entry name" value="VapC20-like"/>
</dbReference>
<dbReference type="PANTHER" id="PTHR42188">
    <property type="entry name" value="23S RRNA-SPECIFIC ENDONUCLEASE VAPC20"/>
    <property type="match status" value="1"/>
</dbReference>
<dbReference type="InterPro" id="IPR029060">
    <property type="entry name" value="PIN-like_dom_sf"/>
</dbReference>
<name>A0ABD5NYL2_9EURY</name>
<accession>A0ABD5NYL2</accession>
<dbReference type="RefSeq" id="WP_246971975.1">
    <property type="nucleotide sequence ID" value="NZ_CP095397.1"/>
</dbReference>
<organism evidence="2 3">
    <name type="scientific">Natribaculum luteum</name>
    <dbReference type="NCBI Taxonomy" id="1586232"/>
    <lineage>
        <taxon>Archaea</taxon>
        <taxon>Methanobacteriati</taxon>
        <taxon>Methanobacteriota</taxon>
        <taxon>Stenosarchaea group</taxon>
        <taxon>Halobacteria</taxon>
        <taxon>Halobacteriales</taxon>
        <taxon>Natrialbaceae</taxon>
        <taxon>Natribaculum</taxon>
    </lineage>
</organism>
<dbReference type="GeneID" id="71852724"/>
<evidence type="ECO:0000313" key="3">
    <source>
        <dbReference type="Proteomes" id="UP001595821"/>
    </source>
</evidence>
<proteinExistence type="predicted"/>
<dbReference type="Proteomes" id="UP001595821">
    <property type="component" value="Unassembled WGS sequence"/>
</dbReference>
<dbReference type="PANTHER" id="PTHR42188:SF1">
    <property type="entry name" value="23S RRNA-SPECIFIC ENDONUCLEASE VAPC20"/>
    <property type="match status" value="1"/>
</dbReference>